<dbReference type="Pfam" id="PF06167">
    <property type="entry name" value="Peptidase_M90"/>
    <property type="match status" value="1"/>
</dbReference>
<dbReference type="AlphaFoldDB" id="B1KKH9"/>
<dbReference type="InterPro" id="IPR024079">
    <property type="entry name" value="MetalloPept_cat_dom_sf"/>
</dbReference>
<dbReference type="SUPFAM" id="SSF55486">
    <property type="entry name" value="Metalloproteases ('zincins'), catalytic domain"/>
    <property type="match status" value="1"/>
</dbReference>
<dbReference type="Gene3D" id="3.40.390.10">
    <property type="entry name" value="Collagenase (Catalytic Domain)"/>
    <property type="match status" value="1"/>
</dbReference>
<proteinExistence type="predicted"/>
<evidence type="ECO:0000313" key="2">
    <source>
        <dbReference type="EMBL" id="ACA85819.1"/>
    </source>
</evidence>
<sequence length="279" mass="32098">MDKTSMLAIVIVSLLALFSIFWIASRSWRIARHRASVTATPFPASWRIILKQRMPYFRSLPADLQLQLKDLIQVFIDEKEFIGCDGIVIDDEIRVTIAAQACLLLLNRKTDFYPKLKQILVYPSVFIVKNHELRSGGVVGDKKRLLSGESWENGKVVLSWQTTQDDAADPRDGSNVVIHEFAHQLDQEDGNANGAPILSSLDDYSSWSEVLSREFERLQYQAEQNTPSIFSYYGATNPAEFFAVITEVFFEQPQEFYQSHRELYTELSHFFKLDPINWH</sequence>
<keyword evidence="3" id="KW-1185">Reference proteome</keyword>
<evidence type="ECO:0000313" key="3">
    <source>
        <dbReference type="Proteomes" id="UP000002168"/>
    </source>
</evidence>
<evidence type="ECO:0008006" key="4">
    <source>
        <dbReference type="Google" id="ProtNLM"/>
    </source>
</evidence>
<feature type="transmembrane region" description="Helical" evidence="1">
    <location>
        <begin position="6"/>
        <end position="24"/>
    </location>
</feature>
<dbReference type="CDD" id="cd20169">
    <property type="entry name" value="Peptidase_M90_mtfA"/>
    <property type="match status" value="1"/>
</dbReference>
<dbReference type="eggNOG" id="COG3228">
    <property type="taxonomic scope" value="Bacteria"/>
</dbReference>
<dbReference type="KEGG" id="swd:Swoo_1531"/>
<dbReference type="GO" id="GO:0004177">
    <property type="term" value="F:aminopeptidase activity"/>
    <property type="evidence" value="ECO:0007669"/>
    <property type="project" value="TreeGrafter"/>
</dbReference>
<dbReference type="PANTHER" id="PTHR30164">
    <property type="entry name" value="MTFA PEPTIDASE"/>
    <property type="match status" value="1"/>
</dbReference>
<dbReference type="GO" id="GO:0005829">
    <property type="term" value="C:cytosol"/>
    <property type="evidence" value="ECO:0007669"/>
    <property type="project" value="TreeGrafter"/>
</dbReference>
<dbReference type="STRING" id="392500.Swoo_1531"/>
<dbReference type="GO" id="GO:0008237">
    <property type="term" value="F:metallopeptidase activity"/>
    <property type="evidence" value="ECO:0007669"/>
    <property type="project" value="InterPro"/>
</dbReference>
<dbReference type="HOGENOM" id="CLU_063037_0_1_6"/>
<dbReference type="InterPro" id="IPR010384">
    <property type="entry name" value="MtfA_fam"/>
</dbReference>
<keyword evidence="1" id="KW-0472">Membrane</keyword>
<protein>
    <recommendedName>
        <fullName evidence="4">Zinc-dependent peptidase</fullName>
    </recommendedName>
</protein>
<keyword evidence="1" id="KW-1133">Transmembrane helix</keyword>
<dbReference type="PANTHER" id="PTHR30164:SF2">
    <property type="entry name" value="PROTEIN MTFA"/>
    <property type="match status" value="1"/>
</dbReference>
<gene>
    <name evidence="2" type="ordered locus">Swoo_1531</name>
</gene>
<name>B1KKH9_SHEWM</name>
<evidence type="ECO:0000256" key="1">
    <source>
        <dbReference type="SAM" id="Phobius"/>
    </source>
</evidence>
<accession>B1KKH9</accession>
<keyword evidence="1" id="KW-0812">Transmembrane</keyword>
<reference evidence="2 3" key="1">
    <citation type="submission" date="2008-02" db="EMBL/GenBank/DDBJ databases">
        <title>Complete sequence of Shewanella woodyi ATCC 51908.</title>
        <authorList>
            <consortium name="US DOE Joint Genome Institute"/>
            <person name="Copeland A."/>
            <person name="Lucas S."/>
            <person name="Lapidus A."/>
            <person name="Glavina del Rio T."/>
            <person name="Dalin E."/>
            <person name="Tice H."/>
            <person name="Bruce D."/>
            <person name="Goodwin L."/>
            <person name="Pitluck S."/>
            <person name="Sims D."/>
            <person name="Brettin T."/>
            <person name="Detter J.C."/>
            <person name="Han C."/>
            <person name="Kuske C.R."/>
            <person name="Schmutz J."/>
            <person name="Larimer F."/>
            <person name="Land M."/>
            <person name="Hauser L."/>
            <person name="Kyrpides N."/>
            <person name="Lykidis A."/>
            <person name="Zhao J.-S."/>
            <person name="Richardson P."/>
        </authorList>
    </citation>
    <scope>NUCLEOTIDE SEQUENCE [LARGE SCALE GENOMIC DNA]</scope>
    <source>
        <strain evidence="3">ATCC 51908 / MS32</strain>
    </source>
</reference>
<dbReference type="InterPro" id="IPR042252">
    <property type="entry name" value="MtfA_N"/>
</dbReference>
<dbReference type="Gene3D" id="1.10.472.150">
    <property type="entry name" value="Glucose-regulated metallo-peptidase M90, N-terminal domain"/>
    <property type="match status" value="1"/>
</dbReference>
<organism evidence="2 3">
    <name type="scientific">Shewanella woodyi (strain ATCC 51908 / MS32)</name>
    <dbReference type="NCBI Taxonomy" id="392500"/>
    <lineage>
        <taxon>Bacteria</taxon>
        <taxon>Pseudomonadati</taxon>
        <taxon>Pseudomonadota</taxon>
        <taxon>Gammaproteobacteria</taxon>
        <taxon>Alteromonadales</taxon>
        <taxon>Shewanellaceae</taxon>
        <taxon>Shewanella</taxon>
    </lineage>
</organism>
<dbReference type="EMBL" id="CP000961">
    <property type="protein sequence ID" value="ACA85819.1"/>
    <property type="molecule type" value="Genomic_DNA"/>
</dbReference>
<dbReference type="Proteomes" id="UP000002168">
    <property type="component" value="Chromosome"/>
</dbReference>